<dbReference type="WBParaSite" id="TREG1_4690.1">
    <property type="protein sequence ID" value="TREG1_4690.1"/>
    <property type="gene ID" value="TREG1_4690"/>
</dbReference>
<evidence type="ECO:0000313" key="3">
    <source>
        <dbReference type="WBParaSite" id="TREG1_4690.1"/>
    </source>
</evidence>
<evidence type="ECO:0000256" key="1">
    <source>
        <dbReference type="SAM" id="SignalP"/>
    </source>
</evidence>
<feature type="signal peptide" evidence="1">
    <location>
        <begin position="1"/>
        <end position="19"/>
    </location>
</feature>
<dbReference type="AlphaFoldDB" id="A0AA85JWM3"/>
<evidence type="ECO:0000313" key="2">
    <source>
        <dbReference type="Proteomes" id="UP000050795"/>
    </source>
</evidence>
<sequence length="72" mass="8479">MNLLSFLLFIGVLMFSVKGLVMPESGSIDFQTKRWTDFKRAARGLDYALPYNSEYTRRQLYEHRPSFNDLLI</sequence>
<proteinExistence type="predicted"/>
<accession>A0AA85JWM3</accession>
<protein>
    <submittedName>
        <fullName evidence="3">Uncharacterized protein</fullName>
    </submittedName>
</protein>
<reference evidence="3" key="2">
    <citation type="submission" date="2023-11" db="UniProtKB">
        <authorList>
            <consortium name="WormBaseParasite"/>
        </authorList>
    </citation>
    <scope>IDENTIFICATION</scope>
</reference>
<organism evidence="2 3">
    <name type="scientific">Trichobilharzia regenti</name>
    <name type="common">Nasal bird schistosome</name>
    <dbReference type="NCBI Taxonomy" id="157069"/>
    <lineage>
        <taxon>Eukaryota</taxon>
        <taxon>Metazoa</taxon>
        <taxon>Spiralia</taxon>
        <taxon>Lophotrochozoa</taxon>
        <taxon>Platyhelminthes</taxon>
        <taxon>Trematoda</taxon>
        <taxon>Digenea</taxon>
        <taxon>Strigeidida</taxon>
        <taxon>Schistosomatoidea</taxon>
        <taxon>Schistosomatidae</taxon>
        <taxon>Trichobilharzia</taxon>
    </lineage>
</organism>
<reference evidence="2" key="1">
    <citation type="submission" date="2022-06" db="EMBL/GenBank/DDBJ databases">
        <authorList>
            <person name="Berger JAMES D."/>
            <person name="Berger JAMES D."/>
        </authorList>
    </citation>
    <scope>NUCLEOTIDE SEQUENCE [LARGE SCALE GENOMIC DNA]</scope>
</reference>
<feature type="chain" id="PRO_5041685238" evidence="1">
    <location>
        <begin position="20"/>
        <end position="72"/>
    </location>
</feature>
<keyword evidence="1" id="KW-0732">Signal</keyword>
<dbReference type="Proteomes" id="UP000050795">
    <property type="component" value="Unassembled WGS sequence"/>
</dbReference>
<keyword evidence="2" id="KW-1185">Reference proteome</keyword>
<name>A0AA85JWM3_TRIRE</name>